<feature type="disulfide bond" evidence="9">
    <location>
        <begin position="75"/>
        <end position="102"/>
    </location>
</feature>
<feature type="disulfide bond" evidence="9">
    <location>
        <begin position="45"/>
        <end position="61"/>
    </location>
</feature>
<dbReference type="Pfam" id="PF00068">
    <property type="entry name" value="Phospholip_A2_1"/>
    <property type="match status" value="1"/>
</dbReference>
<keyword evidence="4 10" id="KW-0964">Secreted</keyword>
<keyword evidence="8 10" id="KW-0106">Calcium</keyword>
<accession>A0AAV6V2F9</accession>
<evidence type="ECO:0000256" key="1">
    <source>
        <dbReference type="ARBA" id="ARBA00001604"/>
    </source>
</evidence>
<comment type="cofactor">
    <cofactor evidence="8">
        <name>Ca(2+)</name>
        <dbReference type="ChEBI" id="CHEBI:29108"/>
    </cofactor>
    <text evidence="8">Binds 1 Ca(2+) ion per subunit.</text>
</comment>
<keyword evidence="6 9" id="KW-1015">Disulfide bond</keyword>
<feature type="disulfide bond" evidence="9">
    <location>
        <begin position="60"/>
        <end position="116"/>
    </location>
</feature>
<proteinExistence type="inferred from homology"/>
<evidence type="ECO:0000256" key="5">
    <source>
        <dbReference type="ARBA" id="ARBA00023145"/>
    </source>
</evidence>
<sequence length="136" mass="15651">MIWTPVTSGGKSAIRRRRDLLDLADMFDLLTGLDPTEYIPYGNWCGYGGKGNAVDRIDECCQVHDSCYGVSEESCSAEQIHVVPYVWRIHNGTIICDDEETCPFSVCSCDREVVECIVQHNHTYNEDYRFIRKYKR</sequence>
<reference evidence="12 13" key="1">
    <citation type="journal article" date="2022" name="Nat. Ecol. Evol.">
        <title>A masculinizing supergene underlies an exaggerated male reproductive morph in a spider.</title>
        <authorList>
            <person name="Hendrickx F."/>
            <person name="De Corte Z."/>
            <person name="Sonet G."/>
            <person name="Van Belleghem S.M."/>
            <person name="Kostlbacher S."/>
            <person name="Vangestel C."/>
        </authorList>
    </citation>
    <scope>NUCLEOTIDE SEQUENCE [LARGE SCALE GENOMIC DNA]</scope>
    <source>
        <strain evidence="12">W744_W776</strain>
    </source>
</reference>
<feature type="binding site" evidence="8">
    <location>
        <position position="65"/>
    </location>
    <ligand>
        <name>Ca(2+)</name>
        <dbReference type="ChEBI" id="CHEBI:29108"/>
    </ligand>
</feature>
<keyword evidence="10" id="KW-0378">Hydrolase</keyword>
<dbReference type="InterPro" id="IPR036444">
    <property type="entry name" value="PLipase_A2_dom_sf"/>
</dbReference>
<comment type="caution">
    <text evidence="12">The sequence shown here is derived from an EMBL/GenBank/DDBJ whole genome shotgun (WGS) entry which is preliminary data.</text>
</comment>
<keyword evidence="10" id="KW-0443">Lipid metabolism</keyword>
<evidence type="ECO:0000256" key="9">
    <source>
        <dbReference type="PIRSR" id="PIRSR601211-3"/>
    </source>
</evidence>
<dbReference type="InterPro" id="IPR033113">
    <property type="entry name" value="PLA2_histidine"/>
</dbReference>
<dbReference type="InterPro" id="IPR001211">
    <property type="entry name" value="PLA2"/>
</dbReference>
<protein>
    <recommendedName>
        <fullName evidence="10">Phospholipase A2</fullName>
        <ecNumber evidence="10">3.1.1.4</ecNumber>
    </recommendedName>
</protein>
<gene>
    <name evidence="12" type="ORF">JTE90_004112</name>
</gene>
<feature type="domain" description="Phospholipase A2-like central" evidence="11">
    <location>
        <begin position="19"/>
        <end position="135"/>
    </location>
</feature>
<feature type="disulfide bond" evidence="9">
    <location>
        <begin position="96"/>
        <end position="107"/>
    </location>
</feature>
<keyword evidence="8" id="KW-0479">Metal-binding</keyword>
<evidence type="ECO:0000256" key="8">
    <source>
        <dbReference type="PIRSR" id="PIRSR601211-2"/>
    </source>
</evidence>
<comment type="catalytic activity">
    <reaction evidence="1 10">
        <text>a 1,2-diacyl-sn-glycero-3-phosphocholine + H2O = a 1-acyl-sn-glycero-3-phosphocholine + a fatty acid + H(+)</text>
        <dbReference type="Rhea" id="RHEA:15801"/>
        <dbReference type="ChEBI" id="CHEBI:15377"/>
        <dbReference type="ChEBI" id="CHEBI:15378"/>
        <dbReference type="ChEBI" id="CHEBI:28868"/>
        <dbReference type="ChEBI" id="CHEBI:57643"/>
        <dbReference type="ChEBI" id="CHEBI:58168"/>
        <dbReference type="EC" id="3.1.1.4"/>
    </reaction>
</comment>
<dbReference type="GO" id="GO:0005509">
    <property type="term" value="F:calcium ion binding"/>
    <property type="evidence" value="ECO:0007669"/>
    <property type="project" value="InterPro"/>
</dbReference>
<evidence type="ECO:0000313" key="13">
    <source>
        <dbReference type="Proteomes" id="UP000827092"/>
    </source>
</evidence>
<dbReference type="SMART" id="SM00085">
    <property type="entry name" value="PA2c"/>
    <property type="match status" value="1"/>
</dbReference>
<dbReference type="EC" id="3.1.1.4" evidence="10"/>
<feature type="active site" evidence="7">
    <location>
        <position position="110"/>
    </location>
</feature>
<evidence type="ECO:0000256" key="7">
    <source>
        <dbReference type="PIRSR" id="PIRSR601211-1"/>
    </source>
</evidence>
<keyword evidence="13" id="KW-1185">Reference proteome</keyword>
<dbReference type="GO" id="GO:0050482">
    <property type="term" value="P:arachidonate secretion"/>
    <property type="evidence" value="ECO:0007669"/>
    <property type="project" value="InterPro"/>
</dbReference>
<dbReference type="PANTHER" id="PTHR11716">
    <property type="entry name" value="PHOSPHOLIPASE A2 FAMILY MEMBER"/>
    <property type="match status" value="1"/>
</dbReference>
<comment type="subcellular location">
    <subcellularLocation>
        <location evidence="2 10">Secreted</location>
    </subcellularLocation>
</comment>
<dbReference type="EMBL" id="JAFNEN010000181">
    <property type="protein sequence ID" value="KAG8190537.1"/>
    <property type="molecule type" value="Genomic_DNA"/>
</dbReference>
<dbReference type="GO" id="GO:0016042">
    <property type="term" value="P:lipid catabolic process"/>
    <property type="evidence" value="ECO:0007669"/>
    <property type="project" value="InterPro"/>
</dbReference>
<dbReference type="PANTHER" id="PTHR11716:SF107">
    <property type="entry name" value="PHOSPHOLIPASE A2"/>
    <property type="match status" value="1"/>
</dbReference>
<evidence type="ECO:0000313" key="12">
    <source>
        <dbReference type="EMBL" id="KAG8190537.1"/>
    </source>
</evidence>
<dbReference type="PROSITE" id="PS00118">
    <property type="entry name" value="PA2_HIS"/>
    <property type="match status" value="1"/>
</dbReference>
<dbReference type="CDD" id="cd00125">
    <property type="entry name" value="PLA2c"/>
    <property type="match status" value="1"/>
</dbReference>
<organism evidence="12 13">
    <name type="scientific">Oedothorax gibbosus</name>
    <dbReference type="NCBI Taxonomy" id="931172"/>
    <lineage>
        <taxon>Eukaryota</taxon>
        <taxon>Metazoa</taxon>
        <taxon>Ecdysozoa</taxon>
        <taxon>Arthropoda</taxon>
        <taxon>Chelicerata</taxon>
        <taxon>Arachnida</taxon>
        <taxon>Araneae</taxon>
        <taxon>Araneomorphae</taxon>
        <taxon>Entelegynae</taxon>
        <taxon>Araneoidea</taxon>
        <taxon>Linyphiidae</taxon>
        <taxon>Erigoninae</taxon>
        <taxon>Oedothorax</taxon>
    </lineage>
</organism>
<evidence type="ECO:0000259" key="11">
    <source>
        <dbReference type="SMART" id="SM00085"/>
    </source>
</evidence>
<feature type="binding site" evidence="8">
    <location>
        <position position="46"/>
    </location>
    <ligand>
        <name>Ca(2+)</name>
        <dbReference type="ChEBI" id="CHEBI:29108"/>
    </ligand>
</feature>
<evidence type="ECO:0000256" key="4">
    <source>
        <dbReference type="ARBA" id="ARBA00022525"/>
    </source>
</evidence>
<dbReference type="Proteomes" id="UP000827092">
    <property type="component" value="Unassembled WGS sequence"/>
</dbReference>
<name>A0AAV6V2F9_9ARAC</name>
<feature type="binding site" evidence="8">
    <location>
        <position position="48"/>
    </location>
    <ligand>
        <name>Ca(2+)</name>
        <dbReference type="ChEBI" id="CHEBI:29108"/>
    </ligand>
</feature>
<dbReference type="GO" id="GO:0006644">
    <property type="term" value="P:phospholipid metabolic process"/>
    <property type="evidence" value="ECO:0007669"/>
    <property type="project" value="InterPro"/>
</dbReference>
<feature type="disulfide bond" evidence="9">
    <location>
        <begin position="67"/>
        <end position="109"/>
    </location>
</feature>
<dbReference type="InterPro" id="IPR016090">
    <property type="entry name" value="PLA2-like_dom"/>
</dbReference>
<comment type="similarity">
    <text evidence="3">Belongs to the phospholipase A2 family. Group III subfamily.</text>
</comment>
<dbReference type="SUPFAM" id="SSF48619">
    <property type="entry name" value="Phospholipase A2, PLA2"/>
    <property type="match status" value="1"/>
</dbReference>
<evidence type="ECO:0000256" key="6">
    <source>
        <dbReference type="ARBA" id="ARBA00023157"/>
    </source>
</evidence>
<evidence type="ECO:0000256" key="3">
    <source>
        <dbReference type="ARBA" id="ARBA00009659"/>
    </source>
</evidence>
<evidence type="ECO:0000256" key="10">
    <source>
        <dbReference type="RuleBase" id="RU361236"/>
    </source>
</evidence>
<dbReference type="AlphaFoldDB" id="A0AAV6V2F9"/>
<dbReference type="GO" id="GO:0004623">
    <property type="term" value="F:phospholipase A2 activity"/>
    <property type="evidence" value="ECO:0007669"/>
    <property type="project" value="UniProtKB-EC"/>
</dbReference>
<keyword evidence="5" id="KW-0865">Zymogen</keyword>
<dbReference type="Gene3D" id="1.20.90.10">
    <property type="entry name" value="Phospholipase A2 domain"/>
    <property type="match status" value="1"/>
</dbReference>
<dbReference type="PRINTS" id="PR00389">
    <property type="entry name" value="PHPHLIPASEA2"/>
</dbReference>
<evidence type="ECO:0000256" key="2">
    <source>
        <dbReference type="ARBA" id="ARBA00004613"/>
    </source>
</evidence>
<feature type="active site" evidence="7">
    <location>
        <position position="64"/>
    </location>
</feature>
<dbReference type="GO" id="GO:0005576">
    <property type="term" value="C:extracellular region"/>
    <property type="evidence" value="ECO:0007669"/>
    <property type="project" value="UniProtKB-SubCell"/>
</dbReference>